<sequence>MIWLQRLLMSIGVLALVLLGLVLAKMEFARTPPLPLANHPGAQWQGAADGGYFVEITRAEPPLFFVQVRHASGDLWDEGWVRYEDGDGGPLTADKVLAFDGDAVIYLQQRKVLASQKSIAR</sequence>
<gene>
    <name evidence="1" type="ORF">GDH07_09450</name>
</gene>
<reference evidence="1 2" key="1">
    <citation type="submission" date="2019-10" db="EMBL/GenBank/DDBJ databases">
        <title>Pseudomonas dajingensis sp. nov., isolated from the profound head ulcers of farmed Murray cod (Maccullochella peelii peelii).</title>
        <authorList>
            <person name="Liu Y."/>
        </authorList>
    </citation>
    <scope>NUCLEOTIDE SEQUENCE [LARGE SCALE GENOMIC DNA]</scope>
    <source>
        <strain evidence="1 2">MC042</strain>
    </source>
</reference>
<dbReference type="RefSeq" id="WP_124348339.1">
    <property type="nucleotide sequence ID" value="NZ_WHUV01000001.1"/>
</dbReference>
<evidence type="ECO:0000313" key="1">
    <source>
        <dbReference type="EMBL" id="MQA53535.1"/>
    </source>
</evidence>
<dbReference type="AlphaFoldDB" id="A0A7X1U411"/>
<dbReference type="EMBL" id="WHUV01000001">
    <property type="protein sequence ID" value="MQA53535.1"/>
    <property type="molecule type" value="Genomic_DNA"/>
</dbReference>
<name>A0A7X1U411_9PSED</name>
<protein>
    <submittedName>
        <fullName evidence="1">Uncharacterized protein</fullName>
    </submittedName>
</protein>
<proteinExistence type="predicted"/>
<evidence type="ECO:0000313" key="2">
    <source>
        <dbReference type="Proteomes" id="UP000486534"/>
    </source>
</evidence>
<dbReference type="Proteomes" id="UP000486534">
    <property type="component" value="Unassembled WGS sequence"/>
</dbReference>
<comment type="caution">
    <text evidence="1">The sequence shown here is derived from an EMBL/GenBank/DDBJ whole genome shotgun (WGS) entry which is preliminary data.</text>
</comment>
<organism evidence="1 2">
    <name type="scientific">Pseudomonas piscis</name>
    <dbReference type="NCBI Taxonomy" id="2614538"/>
    <lineage>
        <taxon>Bacteria</taxon>
        <taxon>Pseudomonadati</taxon>
        <taxon>Pseudomonadota</taxon>
        <taxon>Gammaproteobacteria</taxon>
        <taxon>Pseudomonadales</taxon>
        <taxon>Pseudomonadaceae</taxon>
        <taxon>Pseudomonas</taxon>
    </lineage>
</organism>
<accession>A0A7X1U411</accession>